<sequence length="693" mass="72602">MKTGGGDPGAMEKVSILVLGAGPTGLGAATRLQQHGHEDWLLLDQAPGPGGLSCTDVTPEGFYFDMGGHVTFSHWKYFDDLLDTALGTGEEAWNVHQRVSYVRLKGRWVAYPFQNNIAALDKDDQVACLSGLVEARLADAAAKEPPATFDEWIMRCMGRGIADLFMRPYNFKVWAVPTTLMQCGWLGERVATVDLPRAIANVVHGREDAGWGPNAVFRFPKRGGTGAVWRAVAALLPDERQRYNARVVSIDADARVARLAGGRAVRYGKLLTTLPLDATLTWLGRGEWAEGLRRSSSHIIGVGLRGACPHGSKCWLYFPEPDCPFYRATVFSNYAAANCPPPGARLRTLCLGDGRPPGAAVAAAPAPAPARRRGGGRRQGAAAVESSAGGAEEAVAPAAEEAAAEEGGRSSLSPEAEASAAEADAAAAAADAEPETFEAAAGSGAAASAAAGSAAAGPEADTAAAGSAAAGRGEAEEEAAGGAGPEGGPYWSLMFEVSESDLKPVAQDPVPLAGGTWPRVVADTLAGAVAAGLVSADAEVVSIYHRRLEHGYPTPSLGRDAALQRALPWLKERGIWSRGRFGSYKYEVGNQDHSLMLGVEAVDNMLFGTPELTLHHPSIVNARRSEEPRYAPPGAAAGAAPAAAEPRRRRGGKEAEGEGEEAGEEEGKRRRTEGGEEAEAERQPRKAEGQGET</sequence>
<dbReference type="PANTHER" id="PTHR43734">
    <property type="entry name" value="PHYTOENE DESATURASE"/>
    <property type="match status" value="1"/>
</dbReference>
<dbReference type="EMBL" id="BDRX01000057">
    <property type="protein sequence ID" value="GBF94912.1"/>
    <property type="molecule type" value="Genomic_DNA"/>
</dbReference>
<feature type="compositionally biased region" description="Basic and acidic residues" evidence="1">
    <location>
        <begin position="665"/>
        <end position="693"/>
    </location>
</feature>
<dbReference type="Proteomes" id="UP000247498">
    <property type="component" value="Unassembled WGS sequence"/>
</dbReference>
<keyword evidence="4" id="KW-1185">Reference proteome</keyword>
<protein>
    <recommendedName>
        <fullName evidence="2">Amine oxidase domain-containing protein</fullName>
    </recommendedName>
</protein>
<dbReference type="GO" id="GO:0016491">
    <property type="term" value="F:oxidoreductase activity"/>
    <property type="evidence" value="ECO:0007669"/>
    <property type="project" value="InterPro"/>
</dbReference>
<reference evidence="3 4" key="1">
    <citation type="journal article" date="2018" name="Sci. Rep.">
        <title>Raphidocelis subcapitata (=Pseudokirchneriella subcapitata) provides an insight into genome evolution and environmental adaptations in the Sphaeropleales.</title>
        <authorList>
            <person name="Suzuki S."/>
            <person name="Yamaguchi H."/>
            <person name="Nakajima N."/>
            <person name="Kawachi M."/>
        </authorList>
    </citation>
    <scope>NUCLEOTIDE SEQUENCE [LARGE SCALE GENOMIC DNA]</scope>
    <source>
        <strain evidence="3 4">NIES-35</strain>
    </source>
</reference>
<dbReference type="InterPro" id="IPR036188">
    <property type="entry name" value="FAD/NAD-bd_sf"/>
</dbReference>
<feature type="region of interest" description="Disordered" evidence="1">
    <location>
        <begin position="358"/>
        <end position="440"/>
    </location>
</feature>
<gene>
    <name evidence="3" type="ORF">Rsub_08155</name>
</gene>
<comment type="caution">
    <text evidence="3">The sequence shown here is derived from an EMBL/GenBank/DDBJ whole genome shotgun (WGS) entry which is preliminary data.</text>
</comment>
<dbReference type="OrthoDB" id="38045at2759"/>
<evidence type="ECO:0000259" key="2">
    <source>
        <dbReference type="Pfam" id="PF01593"/>
    </source>
</evidence>
<dbReference type="STRING" id="307507.A0A2V0P7L4"/>
<feature type="compositionally biased region" description="Low complexity" evidence="1">
    <location>
        <begin position="379"/>
        <end position="401"/>
    </location>
</feature>
<evidence type="ECO:0000313" key="4">
    <source>
        <dbReference type="Proteomes" id="UP000247498"/>
    </source>
</evidence>
<feature type="region of interest" description="Disordered" evidence="1">
    <location>
        <begin position="465"/>
        <end position="487"/>
    </location>
</feature>
<dbReference type="InterPro" id="IPR002937">
    <property type="entry name" value="Amino_oxidase"/>
</dbReference>
<evidence type="ECO:0000313" key="3">
    <source>
        <dbReference type="EMBL" id="GBF94912.1"/>
    </source>
</evidence>
<dbReference type="AlphaFoldDB" id="A0A2V0P7L4"/>
<feature type="compositionally biased region" description="Low complexity" evidence="1">
    <location>
        <begin position="632"/>
        <end position="644"/>
    </location>
</feature>
<dbReference type="PANTHER" id="PTHR43734:SF4">
    <property type="entry name" value="AMINE OXIDASE DOMAIN-CONTAINING PROTEIN"/>
    <property type="match status" value="1"/>
</dbReference>
<dbReference type="Pfam" id="PF01593">
    <property type="entry name" value="Amino_oxidase"/>
    <property type="match status" value="1"/>
</dbReference>
<accession>A0A2V0P7L4</accession>
<dbReference type="InParanoid" id="A0A2V0P7L4"/>
<dbReference type="PRINTS" id="PR00419">
    <property type="entry name" value="ADXRDTASE"/>
</dbReference>
<proteinExistence type="predicted"/>
<name>A0A2V0P7L4_9CHLO</name>
<feature type="region of interest" description="Disordered" evidence="1">
    <location>
        <begin position="624"/>
        <end position="693"/>
    </location>
</feature>
<feature type="domain" description="Amine oxidase" evidence="2">
    <location>
        <begin position="24"/>
        <end position="278"/>
    </location>
</feature>
<organism evidence="3 4">
    <name type="scientific">Raphidocelis subcapitata</name>
    <dbReference type="NCBI Taxonomy" id="307507"/>
    <lineage>
        <taxon>Eukaryota</taxon>
        <taxon>Viridiplantae</taxon>
        <taxon>Chlorophyta</taxon>
        <taxon>core chlorophytes</taxon>
        <taxon>Chlorophyceae</taxon>
        <taxon>CS clade</taxon>
        <taxon>Sphaeropleales</taxon>
        <taxon>Selenastraceae</taxon>
        <taxon>Raphidocelis</taxon>
    </lineage>
</organism>
<dbReference type="Gene3D" id="3.50.50.60">
    <property type="entry name" value="FAD/NAD(P)-binding domain"/>
    <property type="match status" value="2"/>
</dbReference>
<dbReference type="SUPFAM" id="SSF51905">
    <property type="entry name" value="FAD/NAD(P)-binding domain"/>
    <property type="match status" value="1"/>
</dbReference>
<feature type="compositionally biased region" description="Low complexity" evidence="1">
    <location>
        <begin position="415"/>
        <end position="440"/>
    </location>
</feature>
<evidence type="ECO:0000256" key="1">
    <source>
        <dbReference type="SAM" id="MobiDB-lite"/>
    </source>
</evidence>